<evidence type="ECO:0000256" key="2">
    <source>
        <dbReference type="ARBA" id="ARBA00009033"/>
    </source>
</evidence>
<dbReference type="Pfam" id="PF07662">
    <property type="entry name" value="Nucleos_tra2_C"/>
    <property type="match status" value="1"/>
</dbReference>
<dbReference type="Pfam" id="PF01773">
    <property type="entry name" value="Nucleos_tra2_N"/>
    <property type="match status" value="1"/>
</dbReference>
<feature type="domain" description="Concentrative nucleoside transporter C-terminal" evidence="10">
    <location>
        <begin position="392"/>
        <end position="613"/>
    </location>
</feature>
<evidence type="ECO:0000259" key="11">
    <source>
        <dbReference type="Pfam" id="PF07670"/>
    </source>
</evidence>
<dbReference type="InterPro" id="IPR002668">
    <property type="entry name" value="CNT_N_dom"/>
</dbReference>
<dbReference type="EMBL" id="VZZT01000086">
    <property type="protein sequence ID" value="NXW00156.1"/>
    <property type="molecule type" value="Genomic_DNA"/>
</dbReference>
<proteinExistence type="inferred from homology"/>
<feature type="transmembrane region" description="Helical" evidence="7">
    <location>
        <begin position="593"/>
        <end position="615"/>
    </location>
</feature>
<evidence type="ECO:0000313" key="13">
    <source>
        <dbReference type="Proteomes" id="UP000563060"/>
    </source>
</evidence>
<dbReference type="GO" id="GO:0005415">
    <property type="term" value="F:nucleoside:sodium symporter activity"/>
    <property type="evidence" value="ECO:0007669"/>
    <property type="project" value="TreeGrafter"/>
</dbReference>
<feature type="transmembrane region" description="Helical" evidence="7">
    <location>
        <begin position="449"/>
        <end position="471"/>
    </location>
</feature>
<feature type="transmembrane region" description="Helical" evidence="7">
    <location>
        <begin position="135"/>
        <end position="155"/>
    </location>
</feature>
<dbReference type="Pfam" id="PF07670">
    <property type="entry name" value="Gate"/>
    <property type="match status" value="1"/>
</dbReference>
<keyword evidence="6 7" id="KW-0472">Membrane</keyword>
<protein>
    <recommendedName>
        <fullName evidence="7">Sodium/nucleoside cotransporter</fullName>
    </recommendedName>
</protein>
<feature type="compositionally biased region" description="Basic and acidic residues" evidence="8">
    <location>
        <begin position="58"/>
        <end position="76"/>
    </location>
</feature>
<evidence type="ECO:0000259" key="10">
    <source>
        <dbReference type="Pfam" id="PF07662"/>
    </source>
</evidence>
<dbReference type="NCBIfam" id="TIGR00804">
    <property type="entry name" value="nupC"/>
    <property type="match status" value="1"/>
</dbReference>
<feature type="domain" description="Nucleoside transporter/FeoB GTPase Gate" evidence="11">
    <location>
        <begin position="289"/>
        <end position="386"/>
    </location>
</feature>
<feature type="transmembrane region" description="Helical" evidence="7">
    <location>
        <begin position="483"/>
        <end position="502"/>
    </location>
</feature>
<dbReference type="GO" id="GO:0005886">
    <property type="term" value="C:plasma membrane"/>
    <property type="evidence" value="ECO:0007669"/>
    <property type="project" value="UniProtKB-SubCell"/>
</dbReference>
<name>A0A7L3YHM9_FREGA</name>
<sequence>VALLEMEENQITLDNLEKGTDNPAFSSVVSPPFSSCWGIGAAQGAPANDVFQGEERLYEERDGPCGESKEERRGEGTGRFSSYCRKALQSASKGKRFCKAHAKVSRRVVLGLLGVAYLCYFIAACWLNFQRALALVVMTAVVVFFVCWSLFKKYCGAKVLLLLSPVWTCFQKCWPWLKWLLWVAILGGLITWLALDTSRNPEQLISLAGFCFLVLFLFACSKHHGAVSWRAVFWGLGLEFLFGLFVLRTTPGAQAFQWLGDQIQFFLGYTTAGSSFVFGNTLIEEVFAFQTLPIVVFFSCVMSILYYLGVMQWLIVKISWLLQVSMGTTPPETLSVAGNIFVGQTEAPLLIRPYLADMTHSEIHAVMTGGFSTIAGSVMGAYISFGIDAASLIAASVMAAPCALAMSKLIYPEVEESKFKDKANVRLSRGEEQNILEAASNGAAASVGLVANIAANLIAFLAVLEFINAALRWFGEMVDIEGLSFQVICSYVLMPVAFLMGADWADSRLVAELLGIKIFLNEFVAYQQLATYKKNRLSGLEEWNGSQKQWISERAESIATFALCGFANLSSIGIMLGGLASMVPERKGDLASIVLRALLTGICVSMLNACLAGLLHVPGEVGDCVTILSTTNFSSTSYTMYTCCKQLFASSVLENGMLNFTGAWAGLAESVLCLTQCCGHYNHTSCAG</sequence>
<evidence type="ECO:0000256" key="8">
    <source>
        <dbReference type="SAM" id="MobiDB-lite"/>
    </source>
</evidence>
<evidence type="ECO:0000256" key="1">
    <source>
        <dbReference type="ARBA" id="ARBA00004651"/>
    </source>
</evidence>
<feature type="domain" description="Concentrative nucleoside transporter N-terminal" evidence="9">
    <location>
        <begin position="208"/>
        <end position="280"/>
    </location>
</feature>
<comment type="caution">
    <text evidence="12">The sequence shown here is derived from an EMBL/GenBank/DDBJ whole genome shotgun (WGS) entry which is preliminary data.</text>
</comment>
<feature type="transmembrane region" description="Helical" evidence="7">
    <location>
        <begin position="263"/>
        <end position="283"/>
    </location>
</feature>
<keyword evidence="7" id="KW-0813">Transport</keyword>
<comment type="similarity">
    <text evidence="2 7">Belongs to the concentrative nucleoside transporter (CNT) (TC 2.A.41) family.</text>
</comment>
<reference evidence="12 13" key="1">
    <citation type="submission" date="2019-09" db="EMBL/GenBank/DDBJ databases">
        <title>Bird 10,000 Genomes (B10K) Project - Family phase.</title>
        <authorList>
            <person name="Zhang G."/>
        </authorList>
    </citation>
    <scope>NUCLEOTIDE SEQUENCE [LARGE SCALE GENOMIC DNA]</scope>
    <source>
        <strain evidence="12">B10K-DU-006-09</strain>
        <tissue evidence="12">Muscle</tissue>
    </source>
</reference>
<feature type="non-terminal residue" evidence="12">
    <location>
        <position position="688"/>
    </location>
</feature>
<keyword evidence="4 7" id="KW-0812">Transmembrane</keyword>
<comment type="subcellular location">
    <subcellularLocation>
        <location evidence="1">Cell membrane</location>
        <topology evidence="1">Multi-pass membrane protein</topology>
    </subcellularLocation>
</comment>
<keyword evidence="3" id="KW-1003">Cell membrane</keyword>
<feature type="region of interest" description="Disordered" evidence="8">
    <location>
        <begin position="58"/>
        <end position="77"/>
    </location>
</feature>
<dbReference type="PANTHER" id="PTHR10590:SF11">
    <property type="entry name" value="SODIUM_NUCLEOSIDE COTRANSPORTER 2"/>
    <property type="match status" value="1"/>
</dbReference>
<dbReference type="Proteomes" id="UP000563060">
    <property type="component" value="Unassembled WGS sequence"/>
</dbReference>
<accession>A0A7L3YHM9</accession>
<organism evidence="12 13">
    <name type="scientific">Fregetta grallaria</name>
    <name type="common">White-bellied storm-petrel</name>
    <name type="synonym">Procellaria grallaria</name>
    <dbReference type="NCBI Taxonomy" id="79628"/>
    <lineage>
        <taxon>Eukaryota</taxon>
        <taxon>Metazoa</taxon>
        <taxon>Chordata</taxon>
        <taxon>Craniata</taxon>
        <taxon>Vertebrata</taxon>
        <taxon>Euteleostomi</taxon>
        <taxon>Archelosauria</taxon>
        <taxon>Archosauria</taxon>
        <taxon>Dinosauria</taxon>
        <taxon>Saurischia</taxon>
        <taxon>Theropoda</taxon>
        <taxon>Coelurosauria</taxon>
        <taxon>Aves</taxon>
        <taxon>Neognathae</taxon>
        <taxon>Neoaves</taxon>
        <taxon>Aequornithes</taxon>
        <taxon>Procellariiformes</taxon>
        <taxon>Hydrobatidae</taxon>
        <taxon>Fregetta</taxon>
    </lineage>
</organism>
<keyword evidence="5 7" id="KW-1133">Transmembrane helix</keyword>
<evidence type="ECO:0000256" key="4">
    <source>
        <dbReference type="ARBA" id="ARBA00022692"/>
    </source>
</evidence>
<evidence type="ECO:0000256" key="5">
    <source>
        <dbReference type="ARBA" id="ARBA00022989"/>
    </source>
</evidence>
<feature type="transmembrane region" description="Helical" evidence="7">
    <location>
        <begin position="392"/>
        <end position="411"/>
    </location>
</feature>
<feature type="transmembrane region" description="Helical" evidence="7">
    <location>
        <begin position="231"/>
        <end position="251"/>
    </location>
</feature>
<feature type="transmembrane region" description="Helical" evidence="7">
    <location>
        <begin position="363"/>
        <end position="385"/>
    </location>
</feature>
<feature type="transmembrane region" description="Helical" evidence="7">
    <location>
        <begin position="295"/>
        <end position="316"/>
    </location>
</feature>
<evidence type="ECO:0000256" key="6">
    <source>
        <dbReference type="ARBA" id="ARBA00023136"/>
    </source>
</evidence>
<dbReference type="AlphaFoldDB" id="A0A7L3YHM9"/>
<evidence type="ECO:0000259" key="9">
    <source>
        <dbReference type="Pfam" id="PF01773"/>
    </source>
</evidence>
<feature type="transmembrane region" description="Helical" evidence="7">
    <location>
        <begin position="558"/>
        <end position="581"/>
    </location>
</feature>
<evidence type="ECO:0000256" key="7">
    <source>
        <dbReference type="RuleBase" id="RU362018"/>
    </source>
</evidence>
<dbReference type="InterPro" id="IPR011657">
    <property type="entry name" value="CNT_C_dom"/>
</dbReference>
<keyword evidence="13" id="KW-1185">Reference proteome</keyword>
<gene>
    <name evidence="12" type="primary">Slc28a2</name>
    <name evidence="12" type="ORF">FREGRA_R08795</name>
</gene>
<feature type="non-terminal residue" evidence="12">
    <location>
        <position position="1"/>
    </location>
</feature>
<dbReference type="InterPro" id="IPR018270">
    <property type="entry name" value="C_nuclsd_transpt_met_bac"/>
</dbReference>
<evidence type="ECO:0000313" key="12">
    <source>
        <dbReference type="EMBL" id="NXW00156.1"/>
    </source>
</evidence>
<dbReference type="InterPro" id="IPR008276">
    <property type="entry name" value="C_nuclsd_transpt"/>
</dbReference>
<dbReference type="PANTHER" id="PTHR10590">
    <property type="entry name" value="SODIUM/NUCLEOSIDE COTRANSPORTER"/>
    <property type="match status" value="1"/>
</dbReference>
<feature type="transmembrane region" description="Helical" evidence="7">
    <location>
        <begin position="176"/>
        <end position="195"/>
    </location>
</feature>
<feature type="transmembrane region" description="Helical" evidence="7">
    <location>
        <begin position="201"/>
        <end position="219"/>
    </location>
</feature>
<evidence type="ECO:0000256" key="3">
    <source>
        <dbReference type="ARBA" id="ARBA00022475"/>
    </source>
</evidence>
<feature type="transmembrane region" description="Helical" evidence="7">
    <location>
        <begin position="108"/>
        <end position="129"/>
    </location>
</feature>
<dbReference type="InterPro" id="IPR011642">
    <property type="entry name" value="Gate_dom"/>
</dbReference>